<name>A0A9N8EBT6_9STRA</name>
<evidence type="ECO:0000313" key="3">
    <source>
        <dbReference type="Proteomes" id="UP001153069"/>
    </source>
</evidence>
<dbReference type="AlphaFoldDB" id="A0A9N8EBT6"/>
<protein>
    <submittedName>
        <fullName evidence="2">Uncharacterized protein</fullName>
    </submittedName>
</protein>
<evidence type="ECO:0000256" key="1">
    <source>
        <dbReference type="SAM" id="SignalP"/>
    </source>
</evidence>
<dbReference type="EMBL" id="CAICTM010000719">
    <property type="protein sequence ID" value="CAB9515509.1"/>
    <property type="molecule type" value="Genomic_DNA"/>
</dbReference>
<gene>
    <name evidence="2" type="ORF">SEMRO_720_G192530.1</name>
</gene>
<comment type="caution">
    <text evidence="2">The sequence shown here is derived from an EMBL/GenBank/DDBJ whole genome shotgun (WGS) entry which is preliminary data.</text>
</comment>
<feature type="signal peptide" evidence="1">
    <location>
        <begin position="1"/>
        <end position="22"/>
    </location>
</feature>
<evidence type="ECO:0000313" key="2">
    <source>
        <dbReference type="EMBL" id="CAB9515509.1"/>
    </source>
</evidence>
<proteinExistence type="predicted"/>
<keyword evidence="3" id="KW-1185">Reference proteome</keyword>
<organism evidence="2 3">
    <name type="scientific">Seminavis robusta</name>
    <dbReference type="NCBI Taxonomy" id="568900"/>
    <lineage>
        <taxon>Eukaryota</taxon>
        <taxon>Sar</taxon>
        <taxon>Stramenopiles</taxon>
        <taxon>Ochrophyta</taxon>
        <taxon>Bacillariophyta</taxon>
        <taxon>Bacillariophyceae</taxon>
        <taxon>Bacillariophycidae</taxon>
        <taxon>Naviculales</taxon>
        <taxon>Naviculaceae</taxon>
        <taxon>Seminavis</taxon>
    </lineage>
</organism>
<reference evidence="2" key="1">
    <citation type="submission" date="2020-06" db="EMBL/GenBank/DDBJ databases">
        <authorList>
            <consortium name="Plant Systems Biology data submission"/>
        </authorList>
    </citation>
    <scope>NUCLEOTIDE SEQUENCE</scope>
    <source>
        <strain evidence="2">D6</strain>
    </source>
</reference>
<sequence length="310" mass="33416">MSSFSIVFFVFLFVILATGTDSRDFFVGENLNEKELDDFLADDARAERRELEEGTGGLFDACNDDKPCQGEGLSCVTWVTRKRCVPIDCLKQELTNFQNSFDGQGYIQQVSAEAGLDNPNRLPEWLGGGGNNSGISRDIQNSGRREALLKAISNHTEFHEQVSSIGQKCFLGNSANVVMRNADSKQASLSWYGLHLEAGIIPDFSWSCYSVDGYDTEFSRFCLGAELGAGFFYGILSGWGWSPVSGTPDELLNCGSLMADLDVGLVTGIGLAAGATLSGVLFYEVIFAYFPNYYAIGAGVGAAVCGTSSS</sequence>
<keyword evidence="1" id="KW-0732">Signal</keyword>
<feature type="chain" id="PRO_5040480349" evidence="1">
    <location>
        <begin position="23"/>
        <end position="310"/>
    </location>
</feature>
<accession>A0A9N8EBT6</accession>
<dbReference type="Proteomes" id="UP001153069">
    <property type="component" value="Unassembled WGS sequence"/>
</dbReference>